<dbReference type="RefSeq" id="WP_108783052.1">
    <property type="nucleotide sequence ID" value="NZ_OMKW01000003.1"/>
</dbReference>
<dbReference type="InterPro" id="IPR025232">
    <property type="entry name" value="DUF4174"/>
</dbReference>
<feature type="domain" description="DUF4174" evidence="3">
    <location>
        <begin position="23"/>
        <end position="122"/>
    </location>
</feature>
<feature type="signal peptide" evidence="2">
    <location>
        <begin position="1"/>
        <end position="19"/>
    </location>
</feature>
<organism evidence="4 5">
    <name type="scientific">Pontivivens insulae</name>
    <dbReference type="NCBI Taxonomy" id="1639689"/>
    <lineage>
        <taxon>Bacteria</taxon>
        <taxon>Pseudomonadati</taxon>
        <taxon>Pseudomonadota</taxon>
        <taxon>Alphaproteobacteria</taxon>
        <taxon>Rhodobacterales</taxon>
        <taxon>Paracoccaceae</taxon>
        <taxon>Pontivivens</taxon>
    </lineage>
</organism>
<dbReference type="AlphaFoldDB" id="A0A2R8AE52"/>
<feature type="chain" id="PRO_5015328701" description="DUF4174 domain-containing protein" evidence="2">
    <location>
        <begin position="20"/>
        <end position="126"/>
    </location>
</feature>
<dbReference type="EMBL" id="OMKW01000003">
    <property type="protein sequence ID" value="SPF30358.1"/>
    <property type="molecule type" value="Genomic_DNA"/>
</dbReference>
<protein>
    <recommendedName>
        <fullName evidence="3">DUF4174 domain-containing protein</fullName>
    </recommendedName>
</protein>
<name>A0A2R8AE52_9RHOB</name>
<gene>
    <name evidence="4" type="ORF">POI8812_02694</name>
</gene>
<evidence type="ECO:0000259" key="3">
    <source>
        <dbReference type="Pfam" id="PF13778"/>
    </source>
</evidence>
<evidence type="ECO:0000256" key="2">
    <source>
        <dbReference type="SAM" id="SignalP"/>
    </source>
</evidence>
<sequence>MLRATLIALIAATALPATAQEVLDEYLWQARPIVLFANSPNDPRLVQQLDMLTQAERDLEERDVVIIVDTDDESDLRTEFRPQDFQFLLIGKDGQVQYRRPDPVPVRELVRVIDRMPLRRQEMGRN</sequence>
<accession>A0A2R8AE52</accession>
<dbReference type="Proteomes" id="UP000244932">
    <property type="component" value="Unassembled WGS sequence"/>
</dbReference>
<keyword evidence="5" id="KW-1185">Reference proteome</keyword>
<evidence type="ECO:0000313" key="4">
    <source>
        <dbReference type="EMBL" id="SPF30358.1"/>
    </source>
</evidence>
<dbReference type="Pfam" id="PF13778">
    <property type="entry name" value="DUF4174"/>
    <property type="match status" value="1"/>
</dbReference>
<dbReference type="SUPFAM" id="SSF52833">
    <property type="entry name" value="Thioredoxin-like"/>
    <property type="match status" value="1"/>
</dbReference>
<evidence type="ECO:0000313" key="5">
    <source>
        <dbReference type="Proteomes" id="UP000244932"/>
    </source>
</evidence>
<keyword evidence="1 2" id="KW-0732">Signal</keyword>
<evidence type="ECO:0000256" key="1">
    <source>
        <dbReference type="ARBA" id="ARBA00022729"/>
    </source>
</evidence>
<proteinExistence type="predicted"/>
<dbReference type="InterPro" id="IPR036249">
    <property type="entry name" value="Thioredoxin-like_sf"/>
</dbReference>
<dbReference type="OrthoDB" id="7362103at2"/>
<reference evidence="4 5" key="1">
    <citation type="submission" date="2018-03" db="EMBL/GenBank/DDBJ databases">
        <authorList>
            <person name="Keele B.F."/>
        </authorList>
    </citation>
    <scope>NUCLEOTIDE SEQUENCE [LARGE SCALE GENOMIC DNA]</scope>
    <source>
        <strain evidence="4 5">CeCT 8812</strain>
    </source>
</reference>